<proteinExistence type="predicted"/>
<dbReference type="Pfam" id="PF00201">
    <property type="entry name" value="UDPGT"/>
    <property type="match status" value="1"/>
</dbReference>
<dbReference type="AlphaFoldDB" id="A0A9L0T6D0"/>
<evidence type="ECO:0000313" key="3">
    <source>
        <dbReference type="Proteomes" id="UP000002281"/>
    </source>
</evidence>
<dbReference type="Proteomes" id="UP000002281">
    <property type="component" value="Chromosome 6"/>
</dbReference>
<dbReference type="Ensembl" id="ENSECAT00000099404.1">
    <property type="protein sequence ID" value="ENSECAP00000083827.1"/>
    <property type="gene ID" value="ENSECAG00000047984.1"/>
</dbReference>
<reference evidence="2" key="3">
    <citation type="submission" date="2025-09" db="UniProtKB">
        <authorList>
            <consortium name="Ensembl"/>
        </authorList>
    </citation>
    <scope>IDENTIFICATION</scope>
    <source>
        <strain evidence="2">Thoroughbred</strain>
    </source>
</reference>
<dbReference type="GeneTree" id="ENSGT00940000163820"/>
<dbReference type="InterPro" id="IPR002213">
    <property type="entry name" value="UDP_glucos_trans"/>
</dbReference>
<accession>A0A9L0T6D0</accession>
<sequence>MLVATCTPSSMACLLRAVWRVSAGVFFLSLWGMAVGDKLLVVPQDGSHWLSMKDIIEPLSEKGHDIVVLVPEVSLLVKESKYYTRRIYPVPYDEEEMIPSGHMGKRTQSYFGK</sequence>
<keyword evidence="1" id="KW-0808">Transferase</keyword>
<name>A0A9L0T6D0_HORSE</name>
<keyword evidence="3" id="KW-1185">Reference proteome</keyword>
<protein>
    <submittedName>
        <fullName evidence="2">Uncharacterized protein</fullName>
    </submittedName>
</protein>
<reference evidence="2" key="2">
    <citation type="submission" date="2025-08" db="UniProtKB">
        <authorList>
            <consortium name="Ensembl"/>
        </authorList>
    </citation>
    <scope>IDENTIFICATION</scope>
    <source>
        <strain evidence="2">Thoroughbred</strain>
    </source>
</reference>
<evidence type="ECO:0000256" key="1">
    <source>
        <dbReference type="ARBA" id="ARBA00022679"/>
    </source>
</evidence>
<reference evidence="2 3" key="1">
    <citation type="journal article" date="2009" name="Science">
        <title>Genome sequence, comparative analysis, and population genetics of the domestic horse.</title>
        <authorList>
            <consortium name="Broad Institute Genome Sequencing Platform"/>
            <consortium name="Broad Institute Whole Genome Assembly Team"/>
            <person name="Wade C.M."/>
            <person name="Giulotto E."/>
            <person name="Sigurdsson S."/>
            <person name="Zoli M."/>
            <person name="Gnerre S."/>
            <person name="Imsland F."/>
            <person name="Lear T.L."/>
            <person name="Adelson D.L."/>
            <person name="Bailey E."/>
            <person name="Bellone R.R."/>
            <person name="Bloecker H."/>
            <person name="Distl O."/>
            <person name="Edgar R.C."/>
            <person name="Garber M."/>
            <person name="Leeb T."/>
            <person name="Mauceli E."/>
            <person name="MacLeod J.N."/>
            <person name="Penedo M.C.T."/>
            <person name="Raison J.M."/>
            <person name="Sharpe T."/>
            <person name="Vogel J."/>
            <person name="Andersson L."/>
            <person name="Antczak D.F."/>
            <person name="Biagi T."/>
            <person name="Binns M.M."/>
            <person name="Chowdhary B.P."/>
            <person name="Coleman S.J."/>
            <person name="Della Valle G."/>
            <person name="Fryc S."/>
            <person name="Guerin G."/>
            <person name="Hasegawa T."/>
            <person name="Hill E.W."/>
            <person name="Jurka J."/>
            <person name="Kiialainen A."/>
            <person name="Lindgren G."/>
            <person name="Liu J."/>
            <person name="Magnani E."/>
            <person name="Mickelson J.R."/>
            <person name="Murray J."/>
            <person name="Nergadze S.G."/>
            <person name="Onofrio R."/>
            <person name="Pedroni S."/>
            <person name="Piras M.F."/>
            <person name="Raudsepp T."/>
            <person name="Rocchi M."/>
            <person name="Roeed K.H."/>
            <person name="Ryder O.A."/>
            <person name="Searle S."/>
            <person name="Skow L."/>
            <person name="Swinburne J.E."/>
            <person name="Syvaenen A.C."/>
            <person name="Tozaki T."/>
            <person name="Valberg S.J."/>
            <person name="Vaudin M."/>
            <person name="White J.R."/>
            <person name="Zody M.C."/>
            <person name="Lander E.S."/>
            <person name="Lindblad-Toh K."/>
        </authorList>
    </citation>
    <scope>NUCLEOTIDE SEQUENCE [LARGE SCALE GENOMIC DNA]</scope>
    <source>
        <strain evidence="2 3">Thoroughbred</strain>
    </source>
</reference>
<evidence type="ECO:0000313" key="2">
    <source>
        <dbReference type="Ensembl" id="ENSECAP00000083827.1"/>
    </source>
</evidence>
<organism evidence="2 3">
    <name type="scientific">Equus caballus</name>
    <name type="common">Horse</name>
    <dbReference type="NCBI Taxonomy" id="9796"/>
    <lineage>
        <taxon>Eukaryota</taxon>
        <taxon>Metazoa</taxon>
        <taxon>Chordata</taxon>
        <taxon>Craniata</taxon>
        <taxon>Vertebrata</taxon>
        <taxon>Euteleostomi</taxon>
        <taxon>Mammalia</taxon>
        <taxon>Eutheria</taxon>
        <taxon>Laurasiatheria</taxon>
        <taxon>Perissodactyla</taxon>
        <taxon>Equidae</taxon>
        <taxon>Equus</taxon>
    </lineage>
</organism>
<dbReference type="GO" id="GO:0008194">
    <property type="term" value="F:UDP-glycosyltransferase activity"/>
    <property type="evidence" value="ECO:0007669"/>
    <property type="project" value="InterPro"/>
</dbReference>